<feature type="region of interest" description="Disordered" evidence="1">
    <location>
        <begin position="26"/>
        <end position="51"/>
    </location>
</feature>
<accession>A0A933SBG5</accession>
<dbReference type="InterPro" id="IPR032710">
    <property type="entry name" value="NTF2-like_dom_sf"/>
</dbReference>
<evidence type="ECO:0000256" key="1">
    <source>
        <dbReference type="SAM" id="MobiDB-lite"/>
    </source>
</evidence>
<evidence type="ECO:0000313" key="3">
    <source>
        <dbReference type="EMBL" id="MBI5169427.1"/>
    </source>
</evidence>
<dbReference type="Proteomes" id="UP000696931">
    <property type="component" value="Unassembled WGS sequence"/>
</dbReference>
<gene>
    <name evidence="3" type="ORF">HZA61_08070</name>
</gene>
<feature type="signal peptide" evidence="2">
    <location>
        <begin position="1"/>
        <end position="24"/>
    </location>
</feature>
<dbReference type="AlphaFoldDB" id="A0A933SBG5"/>
<organism evidence="3 4">
    <name type="scientific">Eiseniibacteriota bacterium</name>
    <dbReference type="NCBI Taxonomy" id="2212470"/>
    <lineage>
        <taxon>Bacteria</taxon>
        <taxon>Candidatus Eiseniibacteriota</taxon>
    </lineage>
</organism>
<protein>
    <recommendedName>
        <fullName evidence="5">DUF4440 domain-containing protein</fullName>
    </recommendedName>
</protein>
<comment type="caution">
    <text evidence="3">The sequence shown here is derived from an EMBL/GenBank/DDBJ whole genome shotgun (WGS) entry which is preliminary data.</text>
</comment>
<sequence>MKPMRWLPLVVAAALLAGAAIAPAATSKKKRKPAARPATGASHVPDSVTPVYPPATAEDVVAAERAFARHADALGTRDAFLTWLAPTSVIFRPGPVNGPKAMAATPVSPALLAWMPERVVLSSSNDLALSVGPWAWHQVANKPAVAWGTFVSMWKRMPDGSWKVALDGGVSHPRPAADSVEVFASKLAPAPSTGRGPLARRQTLWQTDVAFAKFAGDSGVAGALHRYASSDHRRLREGVAPIVGREPAHGAAELADERGTFMSLAQFISASGDLGYTYGTFVRTRGAEVDSSYYVHVWQRGSDKPWELLLDMLLPQPKTTK</sequence>
<dbReference type="Gene3D" id="3.10.450.50">
    <property type="match status" value="2"/>
</dbReference>
<dbReference type="EMBL" id="JACRIW010000052">
    <property type="protein sequence ID" value="MBI5169427.1"/>
    <property type="molecule type" value="Genomic_DNA"/>
</dbReference>
<dbReference type="SUPFAM" id="SSF54427">
    <property type="entry name" value="NTF2-like"/>
    <property type="match status" value="1"/>
</dbReference>
<proteinExistence type="predicted"/>
<feature type="chain" id="PRO_5036910115" description="DUF4440 domain-containing protein" evidence="2">
    <location>
        <begin position="25"/>
        <end position="321"/>
    </location>
</feature>
<evidence type="ECO:0000256" key="2">
    <source>
        <dbReference type="SAM" id="SignalP"/>
    </source>
</evidence>
<evidence type="ECO:0000313" key="4">
    <source>
        <dbReference type="Proteomes" id="UP000696931"/>
    </source>
</evidence>
<keyword evidence="2" id="KW-0732">Signal</keyword>
<evidence type="ECO:0008006" key="5">
    <source>
        <dbReference type="Google" id="ProtNLM"/>
    </source>
</evidence>
<reference evidence="3" key="1">
    <citation type="submission" date="2020-07" db="EMBL/GenBank/DDBJ databases">
        <title>Huge and variable diversity of episymbiotic CPR bacteria and DPANN archaea in groundwater ecosystems.</title>
        <authorList>
            <person name="He C.Y."/>
            <person name="Keren R."/>
            <person name="Whittaker M."/>
            <person name="Farag I.F."/>
            <person name="Doudna J."/>
            <person name="Cate J.H.D."/>
            <person name="Banfield J.F."/>
        </authorList>
    </citation>
    <scope>NUCLEOTIDE SEQUENCE</scope>
    <source>
        <strain evidence="3">NC_groundwater_1813_Pr3_B-0.1um_71_17</strain>
    </source>
</reference>
<name>A0A933SBG5_UNCEI</name>